<name>A0ABX2SLP6_9ACTN</name>
<dbReference type="Proteomes" id="UP000587211">
    <property type="component" value="Unassembled WGS sequence"/>
</dbReference>
<evidence type="ECO:0000313" key="2">
    <source>
        <dbReference type="Proteomes" id="UP000587211"/>
    </source>
</evidence>
<comment type="caution">
    <text evidence="1">The sequence shown here is derived from an EMBL/GenBank/DDBJ whole genome shotgun (WGS) entry which is preliminary data.</text>
</comment>
<protein>
    <submittedName>
        <fullName evidence="1">Uncharacterized protein YecE (DUF72 family)</fullName>
    </submittedName>
</protein>
<proteinExistence type="predicted"/>
<accession>A0ABX2SLP6</accession>
<dbReference type="Gene3D" id="3.20.20.410">
    <property type="entry name" value="Protein of unknown function UPF0759"/>
    <property type="match status" value="1"/>
</dbReference>
<evidence type="ECO:0000313" key="1">
    <source>
        <dbReference type="EMBL" id="NYI38723.1"/>
    </source>
</evidence>
<dbReference type="EMBL" id="JACBZN010000001">
    <property type="protein sequence ID" value="NYI38723.1"/>
    <property type="molecule type" value="Genomic_DNA"/>
</dbReference>
<gene>
    <name evidence="1" type="ORF">BJ975_002098</name>
</gene>
<sequence>MSRLLIGVSGWSYDGWRGDFYPKGLPGVASSSTSRRA</sequence>
<reference evidence="1 2" key="1">
    <citation type="submission" date="2020-07" db="EMBL/GenBank/DDBJ databases">
        <title>Sequencing the genomes of 1000 actinobacteria strains.</title>
        <authorList>
            <person name="Klenk H.-P."/>
        </authorList>
    </citation>
    <scope>NUCLEOTIDE SEQUENCE [LARGE SCALE GENOMIC DNA]</scope>
    <source>
        <strain evidence="1 2">DSM 19087</strain>
    </source>
</reference>
<dbReference type="InterPro" id="IPR036520">
    <property type="entry name" value="UPF0759_sf"/>
</dbReference>
<keyword evidence="2" id="KW-1185">Reference proteome</keyword>
<organism evidence="1 2">
    <name type="scientific">Aeromicrobium tamlense</name>
    <dbReference type="NCBI Taxonomy" id="375541"/>
    <lineage>
        <taxon>Bacteria</taxon>
        <taxon>Bacillati</taxon>
        <taxon>Actinomycetota</taxon>
        <taxon>Actinomycetes</taxon>
        <taxon>Propionibacteriales</taxon>
        <taxon>Nocardioidaceae</taxon>
        <taxon>Aeromicrobium</taxon>
    </lineage>
</organism>
<dbReference type="SUPFAM" id="SSF117396">
    <property type="entry name" value="TM1631-like"/>
    <property type="match status" value="1"/>
</dbReference>